<dbReference type="EMBL" id="BKCF01000006">
    <property type="protein sequence ID" value="GEQ87192.1"/>
    <property type="molecule type" value="Genomic_DNA"/>
</dbReference>
<feature type="chain" id="PRO_5023918867" description="Alginate export domain-containing protein" evidence="1">
    <location>
        <begin position="22"/>
        <end position="440"/>
    </location>
</feature>
<evidence type="ECO:0000256" key="1">
    <source>
        <dbReference type="SAM" id="SignalP"/>
    </source>
</evidence>
<keyword evidence="3" id="KW-1185">Reference proteome</keyword>
<reference evidence="2 3" key="1">
    <citation type="submission" date="2019-08" db="EMBL/GenBank/DDBJ databases">
        <title>Ulvibacter marinistellae sp. nov., isolated from a starfish, Patiria pectinifera.</title>
        <authorList>
            <person name="Kawano K."/>
            <person name="Ushijima N."/>
            <person name="Kihara M."/>
            <person name="Itoh H."/>
        </authorList>
    </citation>
    <scope>NUCLEOTIDE SEQUENCE [LARGE SCALE GENOMIC DNA]</scope>
    <source>
        <strain evidence="2 3">KK4</strain>
    </source>
</reference>
<keyword evidence="1" id="KW-0732">Signal</keyword>
<organism evidence="2 3">
    <name type="scientific">Patiriisocius marinistellae</name>
    <dbReference type="NCBI Taxonomy" id="2494560"/>
    <lineage>
        <taxon>Bacteria</taxon>
        <taxon>Pseudomonadati</taxon>
        <taxon>Bacteroidota</taxon>
        <taxon>Flavobacteriia</taxon>
        <taxon>Flavobacteriales</taxon>
        <taxon>Flavobacteriaceae</taxon>
        <taxon>Patiriisocius</taxon>
    </lineage>
</organism>
<gene>
    <name evidence="2" type="ORF">ULMS_27000</name>
</gene>
<proteinExistence type="predicted"/>
<accession>A0A5J4G0R8</accession>
<dbReference type="AlphaFoldDB" id="A0A5J4G0R8"/>
<feature type="signal peptide" evidence="1">
    <location>
        <begin position="1"/>
        <end position="21"/>
    </location>
</feature>
<sequence>MTLKFYIKISLFFFCSIIVNAQDSSDEVIDEFSYSGEFSLLGIGSSENYVPFWFHTNTNATADQLTNLSATASLAGRYTYKEDVFLEAGIAYYYRDGIIVDDFQRRDLYVQFQNKWLKSTLGAKAQDVKVDGLSATNKNFLWSGDARPLSGLIIEANNPIKINNWLGVDWGIAHYSLNDERSVDGARVHYKRLGAHIRLNEKNRFYARIQHFAQWGGTSEIFGKQEDGFGGFVDLFVAKQTGSRSNALGNHLGSYLLDYYLTTAKGTFNFYHEHPFEDGSGTRLANFPDGVWGIVFSPKNNKFVSKILYEYIDTTDQSGEDGSGKDSYFNNKVYKSGWYYEGQNIGLPFLIVRINSRVVAHQLGISGKIKNVDLTLKATHVNSLGTFFEGLDYDENVFYTYAKASYALKRYGKISFLAGYDISTLYDNVLGAGVEYSIKF</sequence>
<evidence type="ECO:0008006" key="4">
    <source>
        <dbReference type="Google" id="ProtNLM"/>
    </source>
</evidence>
<name>A0A5J4G0R8_9FLAO</name>
<dbReference type="InterPro" id="IPR038636">
    <property type="entry name" value="Wzi_sf"/>
</dbReference>
<dbReference type="Gene3D" id="2.40.160.130">
    <property type="entry name" value="Capsule assembly protein Wzi"/>
    <property type="match status" value="1"/>
</dbReference>
<dbReference type="Proteomes" id="UP000326994">
    <property type="component" value="Unassembled WGS sequence"/>
</dbReference>
<evidence type="ECO:0000313" key="3">
    <source>
        <dbReference type="Proteomes" id="UP000326994"/>
    </source>
</evidence>
<evidence type="ECO:0000313" key="2">
    <source>
        <dbReference type="EMBL" id="GEQ87192.1"/>
    </source>
</evidence>
<comment type="caution">
    <text evidence="2">The sequence shown here is derived from an EMBL/GenBank/DDBJ whole genome shotgun (WGS) entry which is preliminary data.</text>
</comment>
<protein>
    <recommendedName>
        <fullName evidence="4">Alginate export domain-containing protein</fullName>
    </recommendedName>
</protein>